<dbReference type="EMBL" id="BQKY01000002">
    <property type="protein sequence ID" value="GJN88247.1"/>
    <property type="molecule type" value="Genomic_DNA"/>
</dbReference>
<name>A0AAV5GFX9_9BASI</name>
<evidence type="ECO:0000313" key="2">
    <source>
        <dbReference type="EMBL" id="GJN88247.1"/>
    </source>
</evidence>
<sequence>MAAVASSAPTPAPAPAPAAATVEVKTPAAADKAASGSADVAKEAVAAKPSNAEDASALLSPSLSDILAAYRKDGKEDAELLKLLIKAKTAEDERLAALDKLRAEQMQQANAVVMWQYMQYQQYMLQIAQLQQQQAQQQKAAAAPYSPLSPPSEPIPVMSGQQPGAKRPRAPSDASSTASTDSTRSKRAKMSLALNGSDSPLAPGQKPSHADVMAALRRKCESNQQQPGYLPPSPSYTHRPLAPASRTSLSPPAATTTTTGRRHSPPQIVPGRHTGILRAAAAPPAASGAATAPPTPAPSLAATGASVSPNLAPVPEDPHGSESPSSAAATPRNKLALLLHASESTAAFSPSWQPSAMAATSDVRGAVIPAPAVVAVNAE</sequence>
<organism evidence="2 3">
    <name type="scientific">Rhodotorula paludigena</name>
    <dbReference type="NCBI Taxonomy" id="86838"/>
    <lineage>
        <taxon>Eukaryota</taxon>
        <taxon>Fungi</taxon>
        <taxon>Dikarya</taxon>
        <taxon>Basidiomycota</taxon>
        <taxon>Pucciniomycotina</taxon>
        <taxon>Microbotryomycetes</taxon>
        <taxon>Sporidiobolales</taxon>
        <taxon>Sporidiobolaceae</taxon>
        <taxon>Rhodotorula</taxon>
    </lineage>
</organism>
<reference evidence="2 3" key="1">
    <citation type="submission" date="2021-12" db="EMBL/GenBank/DDBJ databases">
        <title>High titer production of polyol ester of fatty acids by Rhodotorula paludigena BS15 towards product separation-free biomass refinery.</title>
        <authorList>
            <person name="Mano J."/>
            <person name="Ono H."/>
            <person name="Tanaka T."/>
            <person name="Naito K."/>
            <person name="Sushida H."/>
            <person name="Ike M."/>
            <person name="Tokuyasu K."/>
            <person name="Kitaoka M."/>
        </authorList>
    </citation>
    <scope>NUCLEOTIDE SEQUENCE [LARGE SCALE GENOMIC DNA]</scope>
    <source>
        <strain evidence="2 3">BS15</strain>
    </source>
</reference>
<comment type="caution">
    <text evidence="2">The sequence shown here is derived from an EMBL/GenBank/DDBJ whole genome shotgun (WGS) entry which is preliminary data.</text>
</comment>
<protein>
    <recommendedName>
        <fullName evidence="4">Proteophosphoglycan ppg4</fullName>
    </recommendedName>
</protein>
<evidence type="ECO:0000313" key="3">
    <source>
        <dbReference type="Proteomes" id="UP001342314"/>
    </source>
</evidence>
<evidence type="ECO:0000256" key="1">
    <source>
        <dbReference type="SAM" id="MobiDB-lite"/>
    </source>
</evidence>
<evidence type="ECO:0008006" key="4">
    <source>
        <dbReference type="Google" id="ProtNLM"/>
    </source>
</evidence>
<proteinExistence type="predicted"/>
<feature type="compositionally biased region" description="Low complexity" evidence="1">
    <location>
        <begin position="240"/>
        <end position="259"/>
    </location>
</feature>
<dbReference type="Proteomes" id="UP001342314">
    <property type="component" value="Unassembled WGS sequence"/>
</dbReference>
<accession>A0AAV5GFX9</accession>
<feature type="compositionally biased region" description="Low complexity" evidence="1">
    <location>
        <begin position="279"/>
        <end position="306"/>
    </location>
</feature>
<feature type="region of interest" description="Disordered" evidence="1">
    <location>
        <begin position="31"/>
        <end position="55"/>
    </location>
</feature>
<feature type="region of interest" description="Disordered" evidence="1">
    <location>
        <begin position="141"/>
        <end position="334"/>
    </location>
</feature>
<keyword evidence="3" id="KW-1185">Reference proteome</keyword>
<dbReference type="AlphaFoldDB" id="A0AAV5GFX9"/>
<feature type="region of interest" description="Disordered" evidence="1">
    <location>
        <begin position="1"/>
        <end position="20"/>
    </location>
</feature>
<feature type="compositionally biased region" description="Low complexity" evidence="1">
    <location>
        <begin position="171"/>
        <end position="182"/>
    </location>
</feature>
<gene>
    <name evidence="2" type="ORF">Rhopal_001212-T1</name>
</gene>